<keyword evidence="2" id="KW-1185">Reference proteome</keyword>
<sequence>MRYLIGKMEKNNKLKNIQYKITEKGSLGLLAYGDKGLRAWRKVKREFYKKDS</sequence>
<dbReference type="RefSeq" id="WP_316661691.1">
    <property type="nucleotide sequence ID" value="NZ_JAWHTF010000002.1"/>
</dbReference>
<dbReference type="EMBL" id="JAWHTF010000002">
    <property type="protein sequence ID" value="MDU8885767.1"/>
    <property type="molecule type" value="Genomic_DNA"/>
</dbReference>
<evidence type="ECO:0000313" key="2">
    <source>
        <dbReference type="Proteomes" id="UP001268651"/>
    </source>
</evidence>
<comment type="caution">
    <text evidence="1">The sequence shown here is derived from an EMBL/GenBank/DDBJ whole genome shotgun (WGS) entry which is preliminary data.</text>
</comment>
<accession>A0ABU3U5T1</accession>
<organism evidence="1 2">
    <name type="scientific">Gilvirhabdus luticola</name>
    <dbReference type="NCBI Taxonomy" id="3079858"/>
    <lineage>
        <taxon>Bacteria</taxon>
        <taxon>Pseudomonadati</taxon>
        <taxon>Bacteroidota</taxon>
        <taxon>Flavobacteriia</taxon>
        <taxon>Flavobacteriales</taxon>
        <taxon>Flavobacteriaceae</taxon>
        <taxon>Gilvirhabdus</taxon>
    </lineage>
</organism>
<reference evidence="1 2" key="1">
    <citation type="submission" date="2023-10" db="EMBL/GenBank/DDBJ databases">
        <title>Marimonas sp. nov. isolated from tidal mud flat.</title>
        <authorList>
            <person name="Jaincy N.J."/>
            <person name="Srinivasan S."/>
            <person name="Lee S.-S."/>
        </authorList>
    </citation>
    <scope>NUCLEOTIDE SEQUENCE [LARGE SCALE GENOMIC DNA]</scope>
    <source>
        <strain evidence="1 2">MJ-SS3</strain>
    </source>
</reference>
<protein>
    <submittedName>
        <fullName evidence="1">Uncharacterized protein</fullName>
    </submittedName>
</protein>
<dbReference type="Proteomes" id="UP001268651">
    <property type="component" value="Unassembled WGS sequence"/>
</dbReference>
<name>A0ABU3U5T1_9FLAO</name>
<proteinExistence type="predicted"/>
<gene>
    <name evidence="1" type="ORF">RXV94_06315</name>
</gene>
<evidence type="ECO:0000313" key="1">
    <source>
        <dbReference type="EMBL" id="MDU8885767.1"/>
    </source>
</evidence>